<dbReference type="InterPro" id="IPR008979">
    <property type="entry name" value="Galactose-bd-like_sf"/>
</dbReference>
<dbReference type="Pfam" id="PF02129">
    <property type="entry name" value="Peptidase_S15"/>
    <property type="match status" value="1"/>
</dbReference>
<evidence type="ECO:0000259" key="2">
    <source>
        <dbReference type="SMART" id="SM00939"/>
    </source>
</evidence>
<reference evidence="3" key="1">
    <citation type="submission" date="2023-07" db="EMBL/GenBank/DDBJ databases">
        <title>Sorghum-associated microbial communities from plants grown in Nebraska, USA.</title>
        <authorList>
            <person name="Schachtman D."/>
        </authorList>
    </citation>
    <scope>NUCLEOTIDE SEQUENCE</scope>
    <source>
        <strain evidence="3">BE80</strain>
    </source>
</reference>
<feature type="domain" description="Xaa-Pro dipeptidyl-peptidase C-terminal" evidence="2">
    <location>
        <begin position="319"/>
        <end position="565"/>
    </location>
</feature>
<dbReference type="RefSeq" id="WP_310135704.1">
    <property type="nucleotide sequence ID" value="NZ_JAVDTR010000001.1"/>
</dbReference>
<accession>A0AAP5GWS1</accession>
<evidence type="ECO:0000313" key="3">
    <source>
        <dbReference type="EMBL" id="MDR6721667.1"/>
    </source>
</evidence>
<dbReference type="SMART" id="SM00939">
    <property type="entry name" value="PepX_C"/>
    <property type="match status" value="1"/>
</dbReference>
<name>A0AAP5GWS1_PAEAM</name>
<sequence>MKAFHIQPQFEGIASTIEQENAAGEFDIHGVSEIMVPMRDGVHLHIQVYLPNHGESWPCILVRNPYPNNQAILEASYTHFVKHGYVLVIQSCRGTGLSEGDWSPFVNEREDGIDTLDWLVKQSFQNGNIALFGQSYCSFTTWIIADSFPKEVKTVFLDLFGVDRYGQMYMNGMFRHDIYTSWAFANSGIETSSDPGKLYQEALHVIPHEQADEKLFGRKMPFYQSYISETDRNSAYWQQGLWSDLLRMPTKIDIPVFMVEGWFDHHLEGAFKGYELLPEPVKKKSRFVVGPWDHVGNSPGERAYPDSNLLGSFRIKAALEWFDMHLKGQEYTFPPVSYYRIGSSRWEKRDTTVNEAKPWRLYFVNDMEKKLTETPSVSSPVQYVYDPNSPIPTHGGSALLAWIMPSFNGAPHGSLSQPKYPERQDIIQFDSPVLEKGKSITGGIKVSLEVSSDVEDTAFSVKICEVFPDGRSFNIVDGITSLSYRNNSDTPMSYTPNQPVQVIIEMWPTAWEIQPGSYIRAEVSSSNFPAYHVHANAKGPWASMNEYCVATQTIYTGSDRRSYIDFPE</sequence>
<dbReference type="SUPFAM" id="SSF53474">
    <property type="entry name" value="alpha/beta-Hydrolases"/>
    <property type="match status" value="1"/>
</dbReference>
<keyword evidence="1 3" id="KW-0378">Hydrolase</keyword>
<dbReference type="InterPro" id="IPR029058">
    <property type="entry name" value="AB_hydrolase_fold"/>
</dbReference>
<protein>
    <submittedName>
        <fullName evidence="3">CocE/NonD family hydrolase</fullName>
    </submittedName>
</protein>
<dbReference type="NCBIfam" id="TIGR00976">
    <property type="entry name" value="CocE_NonD"/>
    <property type="match status" value="1"/>
</dbReference>
<dbReference type="InterPro" id="IPR000383">
    <property type="entry name" value="Xaa-Pro-like_dom"/>
</dbReference>
<dbReference type="EMBL" id="JAVDTR010000001">
    <property type="protein sequence ID" value="MDR6721667.1"/>
    <property type="molecule type" value="Genomic_DNA"/>
</dbReference>
<dbReference type="InterPro" id="IPR005674">
    <property type="entry name" value="CocE/Ser_esterase"/>
</dbReference>
<evidence type="ECO:0000256" key="1">
    <source>
        <dbReference type="ARBA" id="ARBA00022801"/>
    </source>
</evidence>
<dbReference type="Gene3D" id="1.10.3020.10">
    <property type="entry name" value="alpha-amino acid ester hydrolase ( Helical cap domain)"/>
    <property type="match status" value="1"/>
</dbReference>
<dbReference type="AlphaFoldDB" id="A0AAP5GWS1"/>
<dbReference type="GO" id="GO:0008239">
    <property type="term" value="F:dipeptidyl-peptidase activity"/>
    <property type="evidence" value="ECO:0007669"/>
    <property type="project" value="InterPro"/>
</dbReference>
<dbReference type="InterPro" id="IPR013736">
    <property type="entry name" value="Xaa-Pro_dipept_C"/>
</dbReference>
<dbReference type="SUPFAM" id="SSF49785">
    <property type="entry name" value="Galactose-binding domain-like"/>
    <property type="match status" value="1"/>
</dbReference>
<dbReference type="Proteomes" id="UP001254832">
    <property type="component" value="Unassembled WGS sequence"/>
</dbReference>
<dbReference type="Gene3D" id="2.60.120.260">
    <property type="entry name" value="Galactose-binding domain-like"/>
    <property type="match status" value="1"/>
</dbReference>
<comment type="caution">
    <text evidence="3">The sequence shown here is derived from an EMBL/GenBank/DDBJ whole genome shotgun (WGS) entry which is preliminary data.</text>
</comment>
<dbReference type="Gene3D" id="3.40.50.1820">
    <property type="entry name" value="alpha/beta hydrolase"/>
    <property type="match status" value="1"/>
</dbReference>
<organism evidence="3 4">
    <name type="scientific">Paenibacillus amylolyticus</name>
    <dbReference type="NCBI Taxonomy" id="1451"/>
    <lineage>
        <taxon>Bacteria</taxon>
        <taxon>Bacillati</taxon>
        <taxon>Bacillota</taxon>
        <taxon>Bacilli</taxon>
        <taxon>Bacillales</taxon>
        <taxon>Paenibacillaceae</taxon>
        <taxon>Paenibacillus</taxon>
    </lineage>
</organism>
<evidence type="ECO:0000313" key="4">
    <source>
        <dbReference type="Proteomes" id="UP001254832"/>
    </source>
</evidence>
<gene>
    <name evidence="3" type="ORF">J2W91_000115</name>
</gene>
<dbReference type="Pfam" id="PF08530">
    <property type="entry name" value="PepX_C"/>
    <property type="match status" value="1"/>
</dbReference>
<proteinExistence type="predicted"/>